<protein>
    <recommendedName>
        <fullName evidence="5">DUF4315 family protein</fullName>
    </recommendedName>
</protein>
<evidence type="ECO:0000256" key="1">
    <source>
        <dbReference type="SAM" id="Coils"/>
    </source>
</evidence>
<accession>A0A1X4JLZ8</accession>
<evidence type="ECO:0000256" key="2">
    <source>
        <dbReference type="SAM" id="MobiDB-lite"/>
    </source>
</evidence>
<evidence type="ECO:0000313" key="3">
    <source>
        <dbReference type="EMBL" id="OSP89708.1"/>
    </source>
</evidence>
<keyword evidence="1" id="KW-0175">Coiled coil</keyword>
<dbReference type="EMBL" id="NDXJ01000005">
    <property type="protein sequence ID" value="OSP89708.1"/>
    <property type="molecule type" value="Genomic_DNA"/>
</dbReference>
<evidence type="ECO:0008006" key="5">
    <source>
        <dbReference type="Google" id="ProtNLM"/>
    </source>
</evidence>
<feature type="region of interest" description="Disordered" evidence="2">
    <location>
        <begin position="70"/>
        <end position="96"/>
    </location>
</feature>
<dbReference type="AlphaFoldDB" id="A0A1X4JLZ8"/>
<comment type="caution">
    <text evidence="3">The sequence shown here is derived from an EMBL/GenBank/DDBJ whole genome shotgun (WGS) entry which is preliminary data.</text>
</comment>
<sequence length="96" mass="10564">MVSKKLATRLEKKREELDGMKAKVVVLQKEVATLEQEAQVELIEQLQKKLGTDDLLAVERFISEVNPVAKPTETAEPVSEPAAYQGPVETQQGGGF</sequence>
<proteinExistence type="predicted"/>
<evidence type="ECO:0000313" key="4">
    <source>
        <dbReference type="Proteomes" id="UP000193588"/>
    </source>
</evidence>
<dbReference type="RefSeq" id="WP_085638127.1">
    <property type="nucleotide sequence ID" value="NZ_NDXJ01000005.1"/>
</dbReference>
<gene>
    <name evidence="3" type="ORF">B9D04_04100</name>
</gene>
<reference evidence="3 4" key="1">
    <citation type="submission" date="2017-04" db="EMBL/GenBank/DDBJ databases">
        <title>The genome sequence of Weissella cibaria isolated from wild Drosophila.</title>
        <authorList>
            <person name="Ricks N.J."/>
            <person name="Carroll C."/>
            <person name="Walters A."/>
            <person name="Newell P.D."/>
            <person name="Chaston J.M."/>
        </authorList>
    </citation>
    <scope>NUCLEOTIDE SEQUENCE [LARGE SCALE GENOMIC DNA]</scope>
    <source>
        <strain evidence="3 4">DmW_103</strain>
    </source>
</reference>
<dbReference type="Proteomes" id="UP000193588">
    <property type="component" value="Unassembled WGS sequence"/>
</dbReference>
<organism evidence="3 4">
    <name type="scientific">Weissella cibaria</name>
    <dbReference type="NCBI Taxonomy" id="137591"/>
    <lineage>
        <taxon>Bacteria</taxon>
        <taxon>Bacillati</taxon>
        <taxon>Bacillota</taxon>
        <taxon>Bacilli</taxon>
        <taxon>Lactobacillales</taxon>
        <taxon>Lactobacillaceae</taxon>
        <taxon>Weissella</taxon>
    </lineage>
</organism>
<name>A0A1X4JLZ8_9LACO</name>
<feature type="coiled-coil region" evidence="1">
    <location>
        <begin position="3"/>
        <end position="37"/>
    </location>
</feature>